<evidence type="ECO:0000256" key="1">
    <source>
        <dbReference type="ARBA" id="ARBA00004651"/>
    </source>
</evidence>
<dbReference type="Proteomes" id="UP000621560">
    <property type="component" value="Unassembled WGS sequence"/>
</dbReference>
<comment type="subcellular location">
    <subcellularLocation>
        <location evidence="1">Cell membrane</location>
        <topology evidence="1">Multi-pass membrane protein</topology>
    </subcellularLocation>
</comment>
<feature type="domain" description="ABC transporter" evidence="11">
    <location>
        <begin position="446"/>
        <end position="679"/>
    </location>
</feature>
<dbReference type="Pfam" id="PF00664">
    <property type="entry name" value="ABC_membrane"/>
    <property type="match status" value="1"/>
</dbReference>
<feature type="transmembrane region" description="Helical" evidence="10">
    <location>
        <begin position="274"/>
        <end position="295"/>
    </location>
</feature>
<evidence type="ECO:0000256" key="4">
    <source>
        <dbReference type="ARBA" id="ARBA00022692"/>
    </source>
</evidence>
<feature type="domain" description="ABC transmembrane type-1" evidence="12">
    <location>
        <begin position="16"/>
        <end position="297"/>
    </location>
</feature>
<keyword evidence="5" id="KW-0547">Nucleotide-binding</keyword>
<dbReference type="InterPro" id="IPR039421">
    <property type="entry name" value="Type_1_exporter"/>
</dbReference>
<dbReference type="PROSITE" id="PS50929">
    <property type="entry name" value="ABC_TM1F"/>
    <property type="match status" value="1"/>
</dbReference>
<keyword evidence="4 10" id="KW-0812">Transmembrane</keyword>
<dbReference type="SUPFAM" id="SSF90123">
    <property type="entry name" value="ABC transporter transmembrane region"/>
    <property type="match status" value="1"/>
</dbReference>
<evidence type="ECO:0000256" key="6">
    <source>
        <dbReference type="ARBA" id="ARBA00022840"/>
    </source>
</evidence>
<evidence type="ECO:0000313" key="13">
    <source>
        <dbReference type="EMBL" id="MBD2846907.1"/>
    </source>
</evidence>
<feature type="transmembrane region" description="Helical" evidence="10">
    <location>
        <begin position="133"/>
        <end position="151"/>
    </location>
</feature>
<accession>A0A927BV52</accession>
<dbReference type="GO" id="GO:0005524">
    <property type="term" value="F:ATP binding"/>
    <property type="evidence" value="ECO:0007669"/>
    <property type="project" value="UniProtKB-KW"/>
</dbReference>
<dbReference type="Gene3D" id="1.20.1560.10">
    <property type="entry name" value="ABC transporter type 1, transmembrane domain"/>
    <property type="match status" value="1"/>
</dbReference>
<feature type="transmembrane region" description="Helical" evidence="10">
    <location>
        <begin position="52"/>
        <end position="76"/>
    </location>
</feature>
<dbReference type="GO" id="GO:0016887">
    <property type="term" value="F:ATP hydrolysis activity"/>
    <property type="evidence" value="ECO:0007669"/>
    <property type="project" value="InterPro"/>
</dbReference>
<dbReference type="InterPro" id="IPR011527">
    <property type="entry name" value="ABC1_TM_dom"/>
</dbReference>
<feature type="compositionally biased region" description="Low complexity" evidence="9">
    <location>
        <begin position="382"/>
        <end position="392"/>
    </location>
</feature>
<dbReference type="InterPro" id="IPR003439">
    <property type="entry name" value="ABC_transporter-like_ATP-bd"/>
</dbReference>
<organism evidence="13 14">
    <name type="scientific">Paenibacillus sabuli</name>
    <dbReference type="NCBI Taxonomy" id="2772509"/>
    <lineage>
        <taxon>Bacteria</taxon>
        <taxon>Bacillati</taxon>
        <taxon>Bacillota</taxon>
        <taxon>Bacilli</taxon>
        <taxon>Bacillales</taxon>
        <taxon>Paenibacillaceae</taxon>
        <taxon>Paenibacillus</taxon>
    </lineage>
</organism>
<dbReference type="SMART" id="SM00382">
    <property type="entry name" value="AAA"/>
    <property type="match status" value="1"/>
</dbReference>
<evidence type="ECO:0000259" key="12">
    <source>
        <dbReference type="PROSITE" id="PS50929"/>
    </source>
</evidence>
<dbReference type="AlphaFoldDB" id="A0A927BV52"/>
<evidence type="ECO:0000256" key="9">
    <source>
        <dbReference type="SAM" id="MobiDB-lite"/>
    </source>
</evidence>
<evidence type="ECO:0000256" key="5">
    <source>
        <dbReference type="ARBA" id="ARBA00022741"/>
    </source>
</evidence>
<evidence type="ECO:0000256" key="2">
    <source>
        <dbReference type="ARBA" id="ARBA00022448"/>
    </source>
</evidence>
<dbReference type="InterPro" id="IPR027417">
    <property type="entry name" value="P-loop_NTPase"/>
</dbReference>
<evidence type="ECO:0000256" key="7">
    <source>
        <dbReference type="ARBA" id="ARBA00022989"/>
    </source>
</evidence>
<dbReference type="SUPFAM" id="SSF52540">
    <property type="entry name" value="P-loop containing nucleoside triphosphate hydrolases"/>
    <property type="match status" value="1"/>
</dbReference>
<evidence type="ECO:0000256" key="8">
    <source>
        <dbReference type="ARBA" id="ARBA00023136"/>
    </source>
</evidence>
<keyword evidence="6 13" id="KW-0067">ATP-binding</keyword>
<dbReference type="GO" id="GO:0015421">
    <property type="term" value="F:ABC-type oligopeptide transporter activity"/>
    <property type="evidence" value="ECO:0007669"/>
    <property type="project" value="TreeGrafter"/>
</dbReference>
<dbReference type="InterPro" id="IPR036640">
    <property type="entry name" value="ABC1_TM_sf"/>
</dbReference>
<dbReference type="RefSeq" id="WP_190919708.1">
    <property type="nucleotide sequence ID" value="NZ_JACXIZ010000028.1"/>
</dbReference>
<proteinExistence type="predicted"/>
<feature type="transmembrane region" description="Helical" evidence="10">
    <location>
        <begin position="238"/>
        <end position="262"/>
    </location>
</feature>
<keyword evidence="2" id="KW-0813">Transport</keyword>
<dbReference type="PANTHER" id="PTHR43394">
    <property type="entry name" value="ATP-DEPENDENT PERMEASE MDL1, MITOCHONDRIAL"/>
    <property type="match status" value="1"/>
</dbReference>
<evidence type="ECO:0000256" key="3">
    <source>
        <dbReference type="ARBA" id="ARBA00022475"/>
    </source>
</evidence>
<feature type="region of interest" description="Disordered" evidence="9">
    <location>
        <begin position="335"/>
        <end position="420"/>
    </location>
</feature>
<dbReference type="Gene3D" id="3.40.50.300">
    <property type="entry name" value="P-loop containing nucleotide triphosphate hydrolases"/>
    <property type="match status" value="1"/>
</dbReference>
<dbReference type="FunFam" id="3.40.50.300:FF:000221">
    <property type="entry name" value="Multidrug ABC transporter ATP-binding protein"/>
    <property type="match status" value="1"/>
</dbReference>
<dbReference type="GO" id="GO:0005886">
    <property type="term" value="C:plasma membrane"/>
    <property type="evidence" value="ECO:0007669"/>
    <property type="project" value="UniProtKB-SubCell"/>
</dbReference>
<feature type="compositionally biased region" description="Low complexity" evidence="9">
    <location>
        <begin position="405"/>
        <end position="420"/>
    </location>
</feature>
<name>A0A927BV52_9BACL</name>
<gene>
    <name evidence="13" type="ORF">IDH44_17050</name>
</gene>
<feature type="transmembrane region" description="Helical" evidence="10">
    <location>
        <begin position="157"/>
        <end position="174"/>
    </location>
</feature>
<feature type="compositionally biased region" description="Low complexity" evidence="9">
    <location>
        <begin position="336"/>
        <end position="347"/>
    </location>
</feature>
<dbReference type="EMBL" id="JACXIZ010000028">
    <property type="protein sequence ID" value="MBD2846907.1"/>
    <property type="molecule type" value="Genomic_DNA"/>
</dbReference>
<sequence length="688" mass="72199">MRKLFVFLKPYRLAAAAALALMLIELVVELVHPLLMAKVIDDGIVAGDRDAVLAWGAAMIGVALLGFAAGMINSFFSAQVSQGFGHDVRRAAFAKLQSLSYAAFNRFPTASLITRLTSDVTQLQNVVFMGLRIMARAPLLMAGGLTMALLINVRLALVTLCVTPLLLGLLVWVMRRGFGLFKQVQAGLDGANGVLRENLVGMRLIRAFVRSAHETRRFTRASEDLMTRTISALRLVELTLPLLLLVMNLSILYILWVGQAWIGAGGQLGDVVAIINYTLRITGAFSIISLILTGVSRARASGGRLAEVLEAEGDDSPAATQPVEDGHAVVPAAEHAGATPGSAPAAAQGEAGLRPPGEAHAPGVEHASGEGHAPGEAQAPDEAQAPGDPAHAAAEHPEHREDEAAPGAASAAAPRAAVSRAVASAPDATAAPGAVPRGPRVTAGSLAFTDVTFRYPDTAEPALQGITFEVPAGATVAVLGATGSGKSSLFQLIPRLYEADAGRIEIDGIDIRRYAPEALRGAIGYVPQESLLFSGTVADNIRWGAASATDAEVALAARRAQIHDTILRLPQQYDTMLGQKGVNLSGGQKQRLSVARALLRRPRLLLLDDSTSALDAHTEARLLAGIAELNGTTLVITQKIATAQRADSILLLGDGRLLGAGTHAELLRTSPLYARIVESQMKEEVSAT</sequence>
<keyword evidence="8 10" id="KW-0472">Membrane</keyword>
<dbReference type="InterPro" id="IPR003593">
    <property type="entry name" value="AAA+_ATPase"/>
</dbReference>
<feature type="compositionally biased region" description="Basic and acidic residues" evidence="9">
    <location>
        <begin position="393"/>
        <end position="403"/>
    </location>
</feature>
<dbReference type="PROSITE" id="PS50893">
    <property type="entry name" value="ABC_TRANSPORTER_2"/>
    <property type="match status" value="1"/>
</dbReference>
<dbReference type="PROSITE" id="PS00211">
    <property type="entry name" value="ABC_TRANSPORTER_1"/>
    <property type="match status" value="1"/>
</dbReference>
<keyword evidence="14" id="KW-1185">Reference proteome</keyword>
<evidence type="ECO:0000256" key="10">
    <source>
        <dbReference type="SAM" id="Phobius"/>
    </source>
</evidence>
<protein>
    <submittedName>
        <fullName evidence="13">ATP-binding cassette domain-containing protein</fullName>
    </submittedName>
</protein>
<reference evidence="13" key="1">
    <citation type="submission" date="2020-09" db="EMBL/GenBank/DDBJ databases">
        <title>A novel bacterium of genus Paenibacillus, isolated from South China Sea.</title>
        <authorList>
            <person name="Huang H."/>
            <person name="Mo K."/>
            <person name="Hu Y."/>
        </authorList>
    </citation>
    <scope>NUCLEOTIDE SEQUENCE</scope>
    <source>
        <strain evidence="13">IB182496</strain>
    </source>
</reference>
<keyword evidence="3" id="KW-1003">Cell membrane</keyword>
<dbReference type="Pfam" id="PF00005">
    <property type="entry name" value="ABC_tran"/>
    <property type="match status" value="1"/>
</dbReference>
<dbReference type="CDD" id="cd18548">
    <property type="entry name" value="ABC_6TM_Tm287_like"/>
    <property type="match status" value="1"/>
</dbReference>
<dbReference type="PANTHER" id="PTHR43394:SF1">
    <property type="entry name" value="ATP-BINDING CASSETTE SUB-FAMILY B MEMBER 10, MITOCHONDRIAL"/>
    <property type="match status" value="1"/>
</dbReference>
<comment type="caution">
    <text evidence="13">The sequence shown here is derived from an EMBL/GenBank/DDBJ whole genome shotgun (WGS) entry which is preliminary data.</text>
</comment>
<dbReference type="InterPro" id="IPR017871">
    <property type="entry name" value="ABC_transporter-like_CS"/>
</dbReference>
<keyword evidence="7 10" id="KW-1133">Transmembrane helix</keyword>
<evidence type="ECO:0000259" key="11">
    <source>
        <dbReference type="PROSITE" id="PS50893"/>
    </source>
</evidence>
<evidence type="ECO:0000313" key="14">
    <source>
        <dbReference type="Proteomes" id="UP000621560"/>
    </source>
</evidence>